<dbReference type="AlphaFoldDB" id="A0AAV9IYI2"/>
<dbReference type="GO" id="GO:0005783">
    <property type="term" value="C:endoplasmic reticulum"/>
    <property type="evidence" value="ECO:0007669"/>
    <property type="project" value="UniProtKB-SubCell"/>
</dbReference>
<keyword evidence="7" id="KW-0256">Endoplasmic reticulum</keyword>
<name>A0AAV9IYI2_CYACA</name>
<dbReference type="EC" id="2.4.1.141" evidence="3"/>
<evidence type="ECO:0000256" key="3">
    <source>
        <dbReference type="ARBA" id="ARBA00012614"/>
    </source>
</evidence>
<evidence type="ECO:0000313" key="10">
    <source>
        <dbReference type="Proteomes" id="UP001301350"/>
    </source>
</evidence>
<evidence type="ECO:0000256" key="2">
    <source>
        <dbReference type="ARBA" id="ARBA00006962"/>
    </source>
</evidence>
<evidence type="ECO:0000313" key="9">
    <source>
        <dbReference type="EMBL" id="KAK4537339.1"/>
    </source>
</evidence>
<keyword evidence="6" id="KW-0808">Transferase</keyword>
<dbReference type="EMBL" id="JANCYW010000012">
    <property type="protein sequence ID" value="KAK4537339.1"/>
    <property type="molecule type" value="Genomic_DNA"/>
</dbReference>
<accession>A0AAV9IYI2</accession>
<proteinExistence type="inferred from homology"/>
<evidence type="ECO:0000256" key="5">
    <source>
        <dbReference type="ARBA" id="ARBA00022676"/>
    </source>
</evidence>
<reference evidence="9 10" key="1">
    <citation type="submission" date="2022-07" db="EMBL/GenBank/DDBJ databases">
        <title>Genome-wide signatures of adaptation to extreme environments.</title>
        <authorList>
            <person name="Cho C.H."/>
            <person name="Yoon H.S."/>
        </authorList>
    </citation>
    <scope>NUCLEOTIDE SEQUENCE [LARGE SCALE GENOMIC DNA]</scope>
    <source>
        <strain evidence="9 10">DBV 063 E5</strain>
    </source>
</reference>
<dbReference type="InterPro" id="IPR039042">
    <property type="entry name" value="Alg13-like"/>
</dbReference>
<comment type="caution">
    <text evidence="9">The sequence shown here is derived from an EMBL/GenBank/DDBJ whole genome shotgun (WGS) entry which is preliminary data.</text>
</comment>
<evidence type="ECO:0000256" key="7">
    <source>
        <dbReference type="ARBA" id="ARBA00022824"/>
    </source>
</evidence>
<dbReference type="Pfam" id="PF04101">
    <property type="entry name" value="Glyco_tran_28_C"/>
    <property type="match status" value="1"/>
</dbReference>
<dbReference type="PANTHER" id="PTHR12867:SF6">
    <property type="entry name" value="N-ACETYLGLUCOSAMINYLDIPHOSPHODOLICHOL N-ACETYLGLUCOSAMINYLTRANSFERASE"/>
    <property type="match status" value="1"/>
</dbReference>
<feature type="domain" description="Glycosyl transferase family 28 C-terminal" evidence="8">
    <location>
        <begin position="12"/>
        <end position="142"/>
    </location>
</feature>
<protein>
    <recommendedName>
        <fullName evidence="4">UDP-N-acetylglucosamine transferase subunit ALG13</fullName>
        <ecNumber evidence="3">2.4.1.141</ecNumber>
    </recommendedName>
</protein>
<comment type="similarity">
    <text evidence="2">Belongs to the glycosyltransferase 28 family.</text>
</comment>
<sequence>MSEESSVWRAPTVLVTVGTTRFESLIDALGTAAVLRELRYGWQCEALVVQYGTGRAPAFVAAAKALGMRVTAVAYVDDLRALQERADVIISHAGSGSIFEALHLHKPLVVVVNEALADNHQWELAEALAEQGHLLAARCADLLPTLRAVRDTHWVPLSPPVSGVLTEVLRSELWDVVADASVPPR</sequence>
<evidence type="ECO:0000259" key="8">
    <source>
        <dbReference type="Pfam" id="PF04101"/>
    </source>
</evidence>
<dbReference type="SUPFAM" id="SSF53756">
    <property type="entry name" value="UDP-Glycosyltransferase/glycogen phosphorylase"/>
    <property type="match status" value="1"/>
</dbReference>
<dbReference type="GO" id="GO:0006488">
    <property type="term" value="P:dolichol-linked oligosaccharide biosynthetic process"/>
    <property type="evidence" value="ECO:0007669"/>
    <property type="project" value="InterPro"/>
</dbReference>
<evidence type="ECO:0000256" key="4">
    <source>
        <dbReference type="ARBA" id="ARBA00017468"/>
    </source>
</evidence>
<evidence type="ECO:0000256" key="6">
    <source>
        <dbReference type="ARBA" id="ARBA00022679"/>
    </source>
</evidence>
<keyword evidence="5" id="KW-0328">Glycosyltransferase</keyword>
<organism evidence="9 10">
    <name type="scientific">Cyanidium caldarium</name>
    <name type="common">Red alga</name>
    <dbReference type="NCBI Taxonomy" id="2771"/>
    <lineage>
        <taxon>Eukaryota</taxon>
        <taxon>Rhodophyta</taxon>
        <taxon>Bangiophyceae</taxon>
        <taxon>Cyanidiales</taxon>
        <taxon>Cyanidiaceae</taxon>
        <taxon>Cyanidium</taxon>
    </lineage>
</organism>
<gene>
    <name evidence="9" type="ORF">CDCA_CDCA12G3364</name>
</gene>
<keyword evidence="10" id="KW-1185">Reference proteome</keyword>
<dbReference type="Proteomes" id="UP001301350">
    <property type="component" value="Unassembled WGS sequence"/>
</dbReference>
<comment type="subcellular location">
    <subcellularLocation>
        <location evidence="1">Endoplasmic reticulum</location>
    </subcellularLocation>
</comment>
<dbReference type="InterPro" id="IPR007235">
    <property type="entry name" value="Glyco_trans_28_C"/>
</dbReference>
<dbReference type="Gene3D" id="3.40.50.2000">
    <property type="entry name" value="Glycogen Phosphorylase B"/>
    <property type="match status" value="1"/>
</dbReference>
<evidence type="ECO:0000256" key="1">
    <source>
        <dbReference type="ARBA" id="ARBA00004240"/>
    </source>
</evidence>
<dbReference type="PANTHER" id="PTHR12867">
    <property type="entry name" value="GLYCOSYL TRANSFERASE-RELATED"/>
    <property type="match status" value="1"/>
</dbReference>
<dbReference type="GO" id="GO:0004577">
    <property type="term" value="F:N-acetylglucosaminyldiphosphodolichol N-acetylglucosaminyltransferase activity"/>
    <property type="evidence" value="ECO:0007669"/>
    <property type="project" value="UniProtKB-EC"/>
</dbReference>